<feature type="domain" description="Thioredoxin" evidence="8">
    <location>
        <begin position="1"/>
        <end position="154"/>
    </location>
</feature>
<organism evidence="9">
    <name type="scientific">Aplanochytrium stocchinoi</name>
    <dbReference type="NCBI Taxonomy" id="215587"/>
    <lineage>
        <taxon>Eukaryota</taxon>
        <taxon>Sar</taxon>
        <taxon>Stramenopiles</taxon>
        <taxon>Bigyra</taxon>
        <taxon>Labyrinthulomycetes</taxon>
        <taxon>Thraustochytrida</taxon>
        <taxon>Thraustochytriidae</taxon>
        <taxon>Aplanochytrium</taxon>
    </lineage>
</organism>
<evidence type="ECO:0000256" key="1">
    <source>
        <dbReference type="ARBA" id="ARBA00012612"/>
    </source>
</evidence>
<sequence length="478" mass="53510">MAFDLTSLFGSDDLLSQDGASFPVTGLAENEVIGIYFSAHWCPPCRGFTPVLVAKYNEIVAEKKKFDIVFVSSDSDQNAFDEYFKEMPWKALRYSYREQKNTLSTKYEVRGIPTLVLINPKTGEKVSDEGRNIISEHGVEAFPFTEEAISGAAARKLQQKSQKFADNFGKGFEAFGKEATIGTTGEKVSMEEICSKQYVALAFGGEQNYEKFVLPILNSIREPIWEKHGEKSFEIVHVPWEGSGDDKSLIKQVAFPTISKDAVDETMLKDIFGDIHSPAVVLVSGDGKTVVTDDVARHIYMTKESAFPWTDATIKEYEAEKVRMKERVANAMADGFKGLVTDKRDFLLKNGGENEKIENLANSDIVGIYFSAHWCPPCRMFTPELAKVYNDCKAQGKKFEVIFISADKDNNAYAEYFKEQPWLALPYKERDLMEAVQQAYDITGYPTLVLLDSTGKVLDKNGRSKVQGGAEAFPWGLI</sequence>
<name>A0A7S3LJW8_9STRA</name>
<dbReference type="AlphaFoldDB" id="A0A7S3LJW8"/>
<keyword evidence="3" id="KW-0560">Oxidoreductase</keyword>
<dbReference type="EC" id="1.8.1.8" evidence="1"/>
<dbReference type="SUPFAM" id="SSF52833">
    <property type="entry name" value="Thioredoxin-like"/>
    <property type="match status" value="2"/>
</dbReference>
<gene>
    <name evidence="9" type="ORF">ASTO00021_LOCUS3212</name>
</gene>
<evidence type="ECO:0000256" key="7">
    <source>
        <dbReference type="ARBA" id="ARBA00047804"/>
    </source>
</evidence>
<dbReference type="Pfam" id="PF13905">
    <property type="entry name" value="Thioredoxin_8"/>
    <property type="match status" value="2"/>
</dbReference>
<evidence type="ECO:0000256" key="2">
    <source>
        <dbReference type="ARBA" id="ARBA00022737"/>
    </source>
</evidence>
<evidence type="ECO:0000256" key="4">
    <source>
        <dbReference type="ARBA" id="ARBA00023027"/>
    </source>
</evidence>
<dbReference type="EMBL" id="HBIN01004546">
    <property type="protein sequence ID" value="CAE0432894.1"/>
    <property type="molecule type" value="Transcribed_RNA"/>
</dbReference>
<evidence type="ECO:0000256" key="6">
    <source>
        <dbReference type="ARBA" id="ARBA00047388"/>
    </source>
</evidence>
<keyword evidence="2" id="KW-0677">Repeat</keyword>
<proteinExistence type="inferred from homology"/>
<dbReference type="PANTHER" id="PTHR13871">
    <property type="entry name" value="THIOREDOXIN"/>
    <property type="match status" value="1"/>
</dbReference>
<accession>A0A7S3LJW8</accession>
<dbReference type="GO" id="GO:0047134">
    <property type="term" value="F:protein-disulfide reductase [NAD(P)H] activity"/>
    <property type="evidence" value="ECO:0007669"/>
    <property type="project" value="UniProtKB-EC"/>
</dbReference>
<evidence type="ECO:0000256" key="5">
    <source>
        <dbReference type="ARBA" id="ARBA00025782"/>
    </source>
</evidence>
<evidence type="ECO:0000259" key="8">
    <source>
        <dbReference type="PROSITE" id="PS51352"/>
    </source>
</evidence>
<feature type="domain" description="Thioredoxin" evidence="8">
    <location>
        <begin position="322"/>
        <end position="478"/>
    </location>
</feature>
<reference evidence="9" key="1">
    <citation type="submission" date="2021-01" db="EMBL/GenBank/DDBJ databases">
        <authorList>
            <person name="Corre E."/>
            <person name="Pelletier E."/>
            <person name="Niang G."/>
            <person name="Scheremetjew M."/>
            <person name="Finn R."/>
            <person name="Kale V."/>
            <person name="Holt S."/>
            <person name="Cochrane G."/>
            <person name="Meng A."/>
            <person name="Brown T."/>
            <person name="Cohen L."/>
        </authorList>
    </citation>
    <scope>NUCLEOTIDE SEQUENCE</scope>
    <source>
        <strain evidence="9">GSBS06</strain>
    </source>
</reference>
<dbReference type="PANTHER" id="PTHR13871:SF96">
    <property type="entry name" value="THIOREDOXIN DOMAIN-CONTAINING PROTEIN"/>
    <property type="match status" value="1"/>
</dbReference>
<evidence type="ECO:0000313" key="9">
    <source>
        <dbReference type="EMBL" id="CAE0432894.1"/>
    </source>
</evidence>
<dbReference type="InterPro" id="IPR012336">
    <property type="entry name" value="Thioredoxin-like_fold"/>
</dbReference>
<dbReference type="InterPro" id="IPR036249">
    <property type="entry name" value="Thioredoxin-like_sf"/>
</dbReference>
<evidence type="ECO:0000256" key="3">
    <source>
        <dbReference type="ARBA" id="ARBA00023002"/>
    </source>
</evidence>
<keyword evidence="4" id="KW-0520">NAD</keyword>
<comment type="catalytic activity">
    <reaction evidence="7">
        <text>[protein]-dithiol + NADP(+) = [protein]-disulfide + NADPH + H(+)</text>
        <dbReference type="Rhea" id="RHEA:18753"/>
        <dbReference type="Rhea" id="RHEA-COMP:10593"/>
        <dbReference type="Rhea" id="RHEA-COMP:10594"/>
        <dbReference type="ChEBI" id="CHEBI:15378"/>
        <dbReference type="ChEBI" id="CHEBI:29950"/>
        <dbReference type="ChEBI" id="CHEBI:50058"/>
        <dbReference type="ChEBI" id="CHEBI:57783"/>
        <dbReference type="ChEBI" id="CHEBI:58349"/>
        <dbReference type="EC" id="1.8.1.8"/>
    </reaction>
</comment>
<comment type="catalytic activity">
    <reaction evidence="6">
        <text>[protein]-dithiol + NAD(+) = [protein]-disulfide + NADH + H(+)</text>
        <dbReference type="Rhea" id="RHEA:18749"/>
        <dbReference type="Rhea" id="RHEA-COMP:10593"/>
        <dbReference type="Rhea" id="RHEA-COMP:10594"/>
        <dbReference type="ChEBI" id="CHEBI:15378"/>
        <dbReference type="ChEBI" id="CHEBI:29950"/>
        <dbReference type="ChEBI" id="CHEBI:50058"/>
        <dbReference type="ChEBI" id="CHEBI:57540"/>
        <dbReference type="ChEBI" id="CHEBI:57945"/>
        <dbReference type="EC" id="1.8.1.8"/>
    </reaction>
</comment>
<dbReference type="PROSITE" id="PS51352">
    <property type="entry name" value="THIOREDOXIN_2"/>
    <property type="match status" value="2"/>
</dbReference>
<comment type="similarity">
    <text evidence="5">Belongs to the nucleoredoxin family.</text>
</comment>
<protein>
    <recommendedName>
        <fullName evidence="1">protein-disulfide reductase</fullName>
        <ecNumber evidence="1">1.8.1.8</ecNumber>
    </recommendedName>
</protein>
<dbReference type="InterPro" id="IPR052259">
    <property type="entry name" value="Nucleoredoxin-like"/>
</dbReference>
<dbReference type="InterPro" id="IPR013766">
    <property type="entry name" value="Thioredoxin_domain"/>
</dbReference>
<dbReference type="Gene3D" id="3.40.30.10">
    <property type="entry name" value="Glutaredoxin"/>
    <property type="match status" value="2"/>
</dbReference>